<keyword evidence="5" id="KW-1185">Reference proteome</keyword>
<keyword evidence="1 4" id="KW-0121">Carboxypeptidase</keyword>
<protein>
    <recommendedName>
        <fullName evidence="1">Metal-dependent carboxypeptidase</fullName>
        <ecNumber evidence="1">3.4.17.19</ecNumber>
    </recommendedName>
</protein>
<dbReference type="Gene3D" id="1.10.1370.30">
    <property type="match status" value="1"/>
</dbReference>
<feature type="binding site" evidence="2">
    <location>
        <position position="277"/>
    </location>
    <ligand>
        <name>Zn(2+)</name>
        <dbReference type="ChEBI" id="CHEBI:29105"/>
        <note>catalytic</note>
    </ligand>
</feature>
<comment type="cofactor">
    <cofactor evidence="2">
        <name>Zn(2+)</name>
        <dbReference type="ChEBI" id="CHEBI:29105"/>
    </cofactor>
    <text evidence="2">Binds 1 zinc ion per subunit.</text>
</comment>
<dbReference type="GO" id="GO:0046872">
    <property type="term" value="F:metal ion binding"/>
    <property type="evidence" value="ECO:0007669"/>
    <property type="project" value="UniProtKB-KW"/>
</dbReference>
<feature type="binding site" evidence="2">
    <location>
        <position position="303"/>
    </location>
    <ligand>
        <name>Zn(2+)</name>
        <dbReference type="ChEBI" id="CHEBI:29105"/>
        <note>catalytic</note>
    </ligand>
</feature>
<dbReference type="Pfam" id="PF02074">
    <property type="entry name" value="Peptidase_M32"/>
    <property type="match status" value="1"/>
</dbReference>
<dbReference type="PRINTS" id="PR00998">
    <property type="entry name" value="CRBOXYPTASET"/>
</dbReference>
<dbReference type="STRING" id="592026.GCWU0000282_000929"/>
<dbReference type="AlphaFoldDB" id="V2Y495"/>
<dbReference type="EMBL" id="ACIL03000007">
    <property type="protein sequence ID" value="ESL03763.1"/>
    <property type="molecule type" value="Genomic_DNA"/>
</dbReference>
<name>V2Y495_9FIRM</name>
<evidence type="ECO:0000256" key="3">
    <source>
        <dbReference type="PIRSR" id="PIRSR006615-2"/>
    </source>
</evidence>
<dbReference type="GO" id="GO:0004181">
    <property type="term" value="F:metallocarboxypeptidase activity"/>
    <property type="evidence" value="ECO:0007669"/>
    <property type="project" value="UniProtKB-UniRule"/>
</dbReference>
<keyword evidence="1 2" id="KW-0479">Metal-binding</keyword>
<sequence>MRGDGMNKDFENLKPYLDKSMAMNTAMALFGWDTETLAPKAAVDQTAKILGVIAGEAYNSIMNDEVKQTVYKLSEEIKEGKETGLTEVEKGIIKQLKKDYEYLEKIPEKEYQEYSELQAVGASRWAEAKNADDFGKFLPTLKSLIEYTKKFAVYRIKNGEKPYDVLLNDYEEGFNQEILDKFFNKLKEAIVPLLKKIKEKPQVEYEFLFKSYPVDKQKEFSGFVAEYLGFDMERGVIAESEHPFTSNLHNKDVRITNHFHENNLESAIFSVIHEAGHGIYEMNIPDELTLTPVGGGSSMGLHESQSRFCENIIGRSKAFWEPIYGKLVKTFPEQLKDISLDKFITAINRTEAGLIRTEADELTYSLHILVRYEIEKKIFNEDYPAEKLPELWNDLYEEYLGVRPTSYKDGILQDIHWAGGSFGYFSSYALGNAIGAQLYHQLKKEMNFDEVLRKGEVSKIINWLGEKVHKYGKLKNTNEILLMATGEEFNADYYVEYLADKFTKEYGL</sequence>
<comment type="similarity">
    <text evidence="1">Belongs to the peptidase M32 family.</text>
</comment>
<accession>V2Y495</accession>
<evidence type="ECO:0000313" key="4">
    <source>
        <dbReference type="EMBL" id="ESL03763.1"/>
    </source>
</evidence>
<dbReference type="GO" id="GO:0006508">
    <property type="term" value="P:proteolysis"/>
    <property type="evidence" value="ECO:0007669"/>
    <property type="project" value="UniProtKB-UniRule"/>
</dbReference>
<dbReference type="EC" id="3.4.17.19" evidence="1"/>
<organism evidence="4 5">
    <name type="scientific">Catonella morbi ATCC 51271</name>
    <dbReference type="NCBI Taxonomy" id="592026"/>
    <lineage>
        <taxon>Bacteria</taxon>
        <taxon>Bacillati</taxon>
        <taxon>Bacillota</taxon>
        <taxon>Clostridia</taxon>
        <taxon>Lachnospirales</taxon>
        <taxon>Lachnospiraceae</taxon>
        <taxon>Catonella</taxon>
    </lineage>
</organism>
<keyword evidence="1" id="KW-0482">Metalloprotease</keyword>
<evidence type="ECO:0000256" key="1">
    <source>
        <dbReference type="PIRNR" id="PIRNR006615"/>
    </source>
</evidence>
<dbReference type="PIRSF" id="PIRSF006615">
    <property type="entry name" value="Zn_crbxpep_Taq"/>
    <property type="match status" value="1"/>
</dbReference>
<evidence type="ECO:0000256" key="2">
    <source>
        <dbReference type="PIRSR" id="PIRSR006615-1"/>
    </source>
</evidence>
<dbReference type="PANTHER" id="PTHR34217:SF1">
    <property type="entry name" value="CARBOXYPEPTIDASE 1"/>
    <property type="match status" value="1"/>
</dbReference>
<dbReference type="HOGENOM" id="CLU_032916_1_1_9"/>
<keyword evidence="1" id="KW-0645">Protease</keyword>
<keyword evidence="2" id="KW-0862">Zinc</keyword>
<dbReference type="eggNOG" id="COG2317">
    <property type="taxonomic scope" value="Bacteria"/>
</dbReference>
<dbReference type="PROSITE" id="PS52034">
    <property type="entry name" value="PEPTIDASE_M32"/>
    <property type="match status" value="1"/>
</dbReference>
<keyword evidence="1" id="KW-0378">Hydrolase</keyword>
<dbReference type="InterPro" id="IPR001333">
    <property type="entry name" value="Peptidase_M32_Taq"/>
</dbReference>
<feature type="binding site" evidence="2">
    <location>
        <position position="273"/>
    </location>
    <ligand>
        <name>Zn(2+)</name>
        <dbReference type="ChEBI" id="CHEBI:29105"/>
        <note>catalytic</note>
    </ligand>
</feature>
<dbReference type="Proteomes" id="UP000018227">
    <property type="component" value="Unassembled WGS sequence"/>
</dbReference>
<reference evidence="4 5" key="1">
    <citation type="submission" date="2013-06" db="EMBL/GenBank/DDBJ databases">
        <authorList>
            <person name="Weinstock G."/>
            <person name="Sodergren E."/>
            <person name="Clifton S."/>
            <person name="Fulton L."/>
            <person name="Fulton B."/>
            <person name="Courtney L."/>
            <person name="Fronick C."/>
            <person name="Harrison M."/>
            <person name="Strong C."/>
            <person name="Farmer C."/>
            <person name="Delahaunty K."/>
            <person name="Markovic C."/>
            <person name="Hall O."/>
            <person name="Minx P."/>
            <person name="Tomlinson C."/>
            <person name="Mitreva M."/>
            <person name="Nelson J."/>
            <person name="Hou S."/>
            <person name="Wollam A."/>
            <person name="Pepin K.H."/>
            <person name="Johnson M."/>
            <person name="Bhonagiri V."/>
            <person name="Nash W.E."/>
            <person name="Warren W."/>
            <person name="Chinwalla A."/>
            <person name="Mardis E.R."/>
            <person name="Wilson R.K."/>
        </authorList>
    </citation>
    <scope>NUCLEOTIDE SEQUENCE [LARGE SCALE GENOMIC DNA]</scope>
    <source>
        <strain evidence="4 5">ATCC 51271</strain>
    </source>
</reference>
<dbReference type="PANTHER" id="PTHR34217">
    <property type="entry name" value="METAL-DEPENDENT CARBOXYPEPTIDASE"/>
    <property type="match status" value="1"/>
</dbReference>
<feature type="active site" description="Proton donor/acceptor" evidence="3">
    <location>
        <position position="274"/>
    </location>
</feature>
<dbReference type="CDD" id="cd06460">
    <property type="entry name" value="M32_Taq"/>
    <property type="match status" value="1"/>
</dbReference>
<comment type="catalytic activity">
    <reaction evidence="1">
        <text>Release of a C-terminal amino acid with broad specificity, except for -Pro.</text>
        <dbReference type="EC" id="3.4.17.19"/>
    </reaction>
</comment>
<comment type="caution">
    <text evidence="4">The sequence shown here is derived from an EMBL/GenBank/DDBJ whole genome shotgun (WGS) entry which is preliminary data.</text>
</comment>
<gene>
    <name evidence="4" type="ORF">GCWU0000282_000929</name>
</gene>
<dbReference type="SUPFAM" id="SSF55486">
    <property type="entry name" value="Metalloproteases ('zincins'), catalytic domain"/>
    <property type="match status" value="1"/>
</dbReference>
<proteinExistence type="inferred from homology"/>
<evidence type="ECO:0000313" key="5">
    <source>
        <dbReference type="Proteomes" id="UP000018227"/>
    </source>
</evidence>
<comment type="function">
    <text evidence="1">Broad specificity carboxypetidase that releases amino acids sequentially from the C-terminus, including neutral, aromatic, polar and basic residues.</text>
</comment>